<dbReference type="AlphaFoldDB" id="A0A0C1YCT1"/>
<protein>
    <submittedName>
        <fullName evidence="3">Cupin domain-containing protein</fullName>
    </submittedName>
</protein>
<dbReference type="GO" id="GO:0046872">
    <property type="term" value="F:metal ion binding"/>
    <property type="evidence" value="ECO:0007669"/>
    <property type="project" value="UniProtKB-KW"/>
</dbReference>
<dbReference type="InterPro" id="IPR014710">
    <property type="entry name" value="RmlC-like_jellyroll"/>
</dbReference>
<evidence type="ECO:0000256" key="1">
    <source>
        <dbReference type="ARBA" id="ARBA00022723"/>
    </source>
</evidence>
<dbReference type="Gene3D" id="2.60.120.10">
    <property type="entry name" value="Jelly Rolls"/>
    <property type="match status" value="1"/>
</dbReference>
<feature type="domain" description="Cupin type-2" evidence="2">
    <location>
        <begin position="41"/>
        <end position="104"/>
    </location>
</feature>
<dbReference type="EMBL" id="JTHE02000003">
    <property type="protein sequence ID" value="NEV66295.1"/>
    <property type="molecule type" value="Genomic_DNA"/>
</dbReference>
<dbReference type="Pfam" id="PF07883">
    <property type="entry name" value="Cupin_2"/>
    <property type="match status" value="1"/>
</dbReference>
<dbReference type="InterPro" id="IPR051610">
    <property type="entry name" value="GPI/OXD"/>
</dbReference>
<organism evidence="3">
    <name type="scientific">Lyngbya confervoides BDU141951</name>
    <dbReference type="NCBI Taxonomy" id="1574623"/>
    <lineage>
        <taxon>Bacteria</taxon>
        <taxon>Bacillati</taxon>
        <taxon>Cyanobacteriota</taxon>
        <taxon>Cyanophyceae</taxon>
        <taxon>Oscillatoriophycideae</taxon>
        <taxon>Oscillatoriales</taxon>
        <taxon>Microcoleaceae</taxon>
        <taxon>Lyngbya</taxon>
    </lineage>
</organism>
<keyword evidence="1" id="KW-0479">Metal-binding</keyword>
<comment type="caution">
    <text evidence="3">The sequence shown here is derived from an EMBL/GenBank/DDBJ whole genome shotgun (WGS) entry which is preliminary data.</text>
</comment>
<reference evidence="3" key="2">
    <citation type="journal article" date="2015" name="Genome Announc.">
        <title>Draft Genome Sequence of Filamentous Marine Cyanobacterium Lyngbya confervoides Strain BDU141951.</title>
        <authorList>
            <person name="Chandrababunaidu M.M."/>
            <person name="Sen D."/>
            <person name="Tripathy S."/>
        </authorList>
    </citation>
    <scope>NUCLEOTIDE SEQUENCE</scope>
    <source>
        <strain evidence="3">BDU141951</strain>
    </source>
</reference>
<reference evidence="3" key="3">
    <citation type="submission" date="2020-02" db="EMBL/GenBank/DDBJ databases">
        <authorList>
            <person name="Sarangi A.N."/>
            <person name="Ghosh S."/>
            <person name="Mukherjee M."/>
            <person name="Tripathy S."/>
        </authorList>
    </citation>
    <scope>NUCLEOTIDE SEQUENCE</scope>
    <source>
        <strain evidence="3">BDU141951</strain>
    </source>
</reference>
<evidence type="ECO:0000313" key="3">
    <source>
        <dbReference type="EMBL" id="NEV66295.1"/>
    </source>
</evidence>
<proteinExistence type="predicted"/>
<gene>
    <name evidence="3" type="ORF">QQ91_004100</name>
</gene>
<dbReference type="InterPro" id="IPR013096">
    <property type="entry name" value="Cupin_2"/>
</dbReference>
<evidence type="ECO:0000259" key="2">
    <source>
        <dbReference type="Pfam" id="PF07883"/>
    </source>
</evidence>
<reference evidence="3" key="1">
    <citation type="submission" date="2014-11" db="EMBL/GenBank/DDBJ databases">
        <authorList>
            <person name="Malar M.C."/>
            <person name="Sen D."/>
            <person name="Tripathy S."/>
        </authorList>
    </citation>
    <scope>NUCLEOTIDE SEQUENCE</scope>
    <source>
        <strain evidence="3">BDU141951</strain>
    </source>
</reference>
<dbReference type="SUPFAM" id="SSF51182">
    <property type="entry name" value="RmlC-like cupins"/>
    <property type="match status" value="1"/>
</dbReference>
<dbReference type="PANTHER" id="PTHR35848">
    <property type="entry name" value="OXALATE-BINDING PROTEIN"/>
    <property type="match status" value="1"/>
</dbReference>
<accession>A0A0C1YCT1</accession>
<name>A0A0C1YCT1_9CYAN</name>
<dbReference type="PANTHER" id="PTHR35848:SF6">
    <property type="entry name" value="CUPIN TYPE-2 DOMAIN-CONTAINING PROTEIN"/>
    <property type="match status" value="1"/>
</dbReference>
<dbReference type="InterPro" id="IPR011051">
    <property type="entry name" value="RmlC_Cupin_sf"/>
</dbReference>
<sequence length="114" mass="12079">MKQTRLADLATQGVSHNAAIRKKVMLQLGDLPHLTQFAQAQFPPGAIAGAHHHDDLHEVFFVESGTGKIVINGQSHDLIPGVCVAVAPGETHEVCNTGSEVLTLTYFGIRAASA</sequence>